<evidence type="ECO:0000313" key="9">
    <source>
        <dbReference type="Proteomes" id="UP000292939"/>
    </source>
</evidence>
<dbReference type="AlphaFoldDB" id="A0A4P6UKT7"/>
<feature type="domain" description="L-asparaginase N-terminal" evidence="6">
    <location>
        <begin position="11"/>
        <end position="198"/>
    </location>
</feature>
<evidence type="ECO:0000313" key="8">
    <source>
        <dbReference type="EMBL" id="QBK05114.1"/>
    </source>
</evidence>
<dbReference type="SMART" id="SM00870">
    <property type="entry name" value="Asparaginase"/>
    <property type="match status" value="1"/>
</dbReference>
<name>A0A4P6UKT7_9BURK</name>
<dbReference type="PIRSF" id="PIRSF001220">
    <property type="entry name" value="L-ASNase_gatD"/>
    <property type="match status" value="1"/>
</dbReference>
<dbReference type="InterPro" id="IPR020827">
    <property type="entry name" value="Asparaginase/glutaminase_AS1"/>
</dbReference>
<proteinExistence type="inferred from homology"/>
<dbReference type="InterPro" id="IPR027475">
    <property type="entry name" value="Asparaginase/glutaminase_AS2"/>
</dbReference>
<dbReference type="PROSITE" id="PS51732">
    <property type="entry name" value="ASN_GLN_ASE_3"/>
    <property type="match status" value="1"/>
</dbReference>
<protein>
    <submittedName>
        <fullName evidence="8">Asparaginase</fullName>
    </submittedName>
</protein>
<gene>
    <name evidence="8" type="ORF">DW355_10350</name>
</gene>
<feature type="binding site" evidence="3">
    <location>
        <begin position="102"/>
        <end position="103"/>
    </location>
    <ligand>
        <name>substrate</name>
    </ligand>
</feature>
<evidence type="ECO:0000259" key="6">
    <source>
        <dbReference type="Pfam" id="PF00710"/>
    </source>
</evidence>
<dbReference type="EMBL" id="CP031395">
    <property type="protein sequence ID" value="QBK05114.1"/>
    <property type="molecule type" value="Genomic_DNA"/>
</dbReference>
<dbReference type="Pfam" id="PF17763">
    <property type="entry name" value="Asparaginase_C"/>
    <property type="match status" value="1"/>
</dbReference>
<dbReference type="PANTHER" id="PTHR11707:SF28">
    <property type="entry name" value="60 KDA LYSOPHOSPHOLIPASE"/>
    <property type="match status" value="1"/>
</dbReference>
<dbReference type="InterPro" id="IPR027473">
    <property type="entry name" value="L-asparaginase_C"/>
</dbReference>
<organism evidence="8 9">
    <name type="scientific">Hylemonella gracilis</name>
    <dbReference type="NCBI Taxonomy" id="80880"/>
    <lineage>
        <taxon>Bacteria</taxon>
        <taxon>Pseudomonadati</taxon>
        <taxon>Pseudomonadota</taxon>
        <taxon>Betaproteobacteria</taxon>
        <taxon>Burkholderiales</taxon>
        <taxon>Comamonadaceae</taxon>
        <taxon>Hylemonella</taxon>
    </lineage>
</organism>
<dbReference type="InterPro" id="IPR036152">
    <property type="entry name" value="Asp/glu_Ase-like_sf"/>
</dbReference>
<dbReference type="Pfam" id="PF00710">
    <property type="entry name" value="Asparaginase"/>
    <property type="match status" value="1"/>
</dbReference>
<dbReference type="SFLD" id="SFLDS00057">
    <property type="entry name" value="Glutaminase/Asparaginase"/>
    <property type="match status" value="1"/>
</dbReference>
<evidence type="ECO:0000256" key="1">
    <source>
        <dbReference type="ARBA" id="ARBA00010518"/>
    </source>
</evidence>
<evidence type="ECO:0000256" key="2">
    <source>
        <dbReference type="PIRSR" id="PIRSR001220-1"/>
    </source>
</evidence>
<feature type="active site" evidence="5">
    <location>
        <position position="102"/>
    </location>
</feature>
<dbReference type="InterPro" id="IPR027474">
    <property type="entry name" value="L-asparaginase_N"/>
</dbReference>
<dbReference type="InterPro" id="IPR037152">
    <property type="entry name" value="L-asparaginase_N_sf"/>
</dbReference>
<dbReference type="SUPFAM" id="SSF53774">
    <property type="entry name" value="Glutaminase/Asparaginase"/>
    <property type="match status" value="1"/>
</dbReference>
<dbReference type="Gene3D" id="3.40.50.40">
    <property type="match status" value="1"/>
</dbReference>
<dbReference type="InterPro" id="IPR006034">
    <property type="entry name" value="Asparaginase/glutaminase-like"/>
</dbReference>
<dbReference type="OrthoDB" id="9788068at2"/>
<dbReference type="GO" id="GO:0006520">
    <property type="term" value="P:amino acid metabolic process"/>
    <property type="evidence" value="ECO:0007669"/>
    <property type="project" value="InterPro"/>
</dbReference>
<accession>A0A4P6UKT7</accession>
<dbReference type="PANTHER" id="PTHR11707">
    <property type="entry name" value="L-ASPARAGINASE"/>
    <property type="match status" value="1"/>
</dbReference>
<evidence type="ECO:0000256" key="3">
    <source>
        <dbReference type="PIRSR" id="PIRSR001220-2"/>
    </source>
</evidence>
<dbReference type="InterPro" id="IPR040919">
    <property type="entry name" value="Asparaginase_C"/>
</dbReference>
<sequence>MQAKTSDKAQKIVVLGTGGTIAGLSTPEKGAGAYVAGQKPIEDLLTGLAIAPALKGLTIQSEQVAQIDSKDMDLPVWQALLRRCRHWLAQADVRGVLITHGTDTLEETAWLLQALLGPLLRELGKPLVLTCAMRPADAPDADGPGNLRDALQVLVDPQARGVLAVCARRVMRAHAVQKVHATRLDAFRSSGRPDAGQLVDDPAGAGGLAVRWSPVTDAQGGAQHAHDVVWPLEAPAGALESALTVSAWPRVELLFSHAAASGAMVHMMCDADLSRQLALPPLRGLVVAATGNGTVHRELEVALERAQARGVRILLATRCTEGGLKAGMRASADEGAGFAATDLSPVKARLSLMLDLLDGH</sequence>
<feature type="active site" evidence="4">
    <location>
        <position position="20"/>
    </location>
</feature>
<dbReference type="KEGG" id="hgr:DW355_10350"/>
<dbReference type="Gene3D" id="3.40.50.1170">
    <property type="entry name" value="L-asparaginase, N-terminal domain"/>
    <property type="match status" value="1"/>
</dbReference>
<dbReference type="PRINTS" id="PR00139">
    <property type="entry name" value="ASNGLNASE"/>
</dbReference>
<evidence type="ECO:0000256" key="5">
    <source>
        <dbReference type="PROSITE-ProRule" id="PRU10100"/>
    </source>
</evidence>
<dbReference type="PROSITE" id="PS00917">
    <property type="entry name" value="ASN_GLN_ASE_2"/>
    <property type="match status" value="1"/>
</dbReference>
<dbReference type="Proteomes" id="UP000292939">
    <property type="component" value="Chromosome"/>
</dbReference>
<evidence type="ECO:0000259" key="7">
    <source>
        <dbReference type="Pfam" id="PF17763"/>
    </source>
</evidence>
<dbReference type="PROSITE" id="PS00144">
    <property type="entry name" value="ASN_GLN_ASE_1"/>
    <property type="match status" value="1"/>
</dbReference>
<feature type="active site" description="O-isoaspartyl threonine intermediate" evidence="2">
    <location>
        <position position="20"/>
    </location>
</feature>
<feature type="domain" description="Asparaginase/glutaminase C-terminal" evidence="7">
    <location>
        <begin position="265"/>
        <end position="356"/>
    </location>
</feature>
<dbReference type="GO" id="GO:0004067">
    <property type="term" value="F:asparaginase activity"/>
    <property type="evidence" value="ECO:0007669"/>
    <property type="project" value="UniProtKB-UniRule"/>
</dbReference>
<reference evidence="8 9" key="1">
    <citation type="submission" date="2018-07" db="EMBL/GenBank/DDBJ databases">
        <title>Exploring interactions and the metabolic potential of the ultra-small soil bacteria Hylemonella gracilis.</title>
        <authorList>
            <person name="Tyc O."/>
            <person name="Kulkarni P."/>
            <person name="Gawehns F."/>
            <person name="Hundscheid M."/>
            <person name="Zweers H."/>
            <person name="Garbeva P."/>
        </authorList>
    </citation>
    <scope>NUCLEOTIDE SEQUENCE [LARGE SCALE GENOMIC DNA]</scope>
    <source>
        <strain evidence="8 9">NS1</strain>
    </source>
</reference>
<dbReference type="RefSeq" id="WP_131279887.1">
    <property type="nucleotide sequence ID" value="NZ_CP031395.1"/>
</dbReference>
<evidence type="ECO:0000256" key="4">
    <source>
        <dbReference type="PROSITE-ProRule" id="PRU10099"/>
    </source>
</evidence>
<dbReference type="PIRSF" id="PIRSF500176">
    <property type="entry name" value="L_ASNase"/>
    <property type="match status" value="1"/>
</dbReference>
<comment type="similarity">
    <text evidence="1">Belongs to the asparaginase 1 family.</text>
</comment>
<feature type="binding site" evidence="3">
    <location>
        <position position="69"/>
    </location>
    <ligand>
        <name>substrate</name>
    </ligand>
</feature>